<reference evidence="2 3" key="1">
    <citation type="journal article" date="2023" name="Plants (Basel)">
        <title>Bridging the Gap: Combining Genomics and Transcriptomics Approaches to Understand Stylosanthes scabra, an Orphan Legume from the Brazilian Caatinga.</title>
        <authorList>
            <person name="Ferreira-Neto J.R.C."/>
            <person name="da Silva M.D."/>
            <person name="Binneck E."/>
            <person name="de Melo N.F."/>
            <person name="da Silva R.H."/>
            <person name="de Melo A.L.T.M."/>
            <person name="Pandolfi V."/>
            <person name="Bustamante F.O."/>
            <person name="Brasileiro-Vidal A.C."/>
            <person name="Benko-Iseppon A.M."/>
        </authorList>
    </citation>
    <scope>NUCLEOTIDE SEQUENCE [LARGE SCALE GENOMIC DNA]</scope>
    <source>
        <tissue evidence="2">Leaves</tissue>
    </source>
</reference>
<proteinExistence type="predicted"/>
<name>A0ABU6XNH5_9FABA</name>
<gene>
    <name evidence="2" type="ORF">PIB30_077335</name>
</gene>
<organism evidence="2 3">
    <name type="scientific">Stylosanthes scabra</name>
    <dbReference type="NCBI Taxonomy" id="79078"/>
    <lineage>
        <taxon>Eukaryota</taxon>
        <taxon>Viridiplantae</taxon>
        <taxon>Streptophyta</taxon>
        <taxon>Embryophyta</taxon>
        <taxon>Tracheophyta</taxon>
        <taxon>Spermatophyta</taxon>
        <taxon>Magnoliopsida</taxon>
        <taxon>eudicotyledons</taxon>
        <taxon>Gunneridae</taxon>
        <taxon>Pentapetalae</taxon>
        <taxon>rosids</taxon>
        <taxon>fabids</taxon>
        <taxon>Fabales</taxon>
        <taxon>Fabaceae</taxon>
        <taxon>Papilionoideae</taxon>
        <taxon>50 kb inversion clade</taxon>
        <taxon>dalbergioids sensu lato</taxon>
        <taxon>Dalbergieae</taxon>
        <taxon>Pterocarpus clade</taxon>
        <taxon>Stylosanthes</taxon>
    </lineage>
</organism>
<protein>
    <submittedName>
        <fullName evidence="2">Uncharacterized protein</fullName>
    </submittedName>
</protein>
<dbReference type="Proteomes" id="UP001341840">
    <property type="component" value="Unassembled WGS sequence"/>
</dbReference>
<accession>A0ABU6XNH5</accession>
<feature type="compositionally biased region" description="Polar residues" evidence="1">
    <location>
        <begin position="90"/>
        <end position="103"/>
    </location>
</feature>
<sequence length="112" mass="12324">MQRRGKPRMRRSWRRGTGARHEGDGLQATPWTASGATTVETSKRLVKRCWRLGLCGSGKVVGRGGETGRATARIRSSTSTVEREAERRNNSITPKQALSTLKSNPPGHVIWA</sequence>
<evidence type="ECO:0000313" key="3">
    <source>
        <dbReference type="Proteomes" id="UP001341840"/>
    </source>
</evidence>
<comment type="caution">
    <text evidence="2">The sequence shown here is derived from an EMBL/GenBank/DDBJ whole genome shotgun (WGS) entry which is preliminary data.</text>
</comment>
<feature type="region of interest" description="Disordered" evidence="1">
    <location>
        <begin position="64"/>
        <end position="112"/>
    </location>
</feature>
<evidence type="ECO:0000256" key="1">
    <source>
        <dbReference type="SAM" id="MobiDB-lite"/>
    </source>
</evidence>
<feature type="compositionally biased region" description="Basic residues" evidence="1">
    <location>
        <begin position="1"/>
        <end position="18"/>
    </location>
</feature>
<evidence type="ECO:0000313" key="2">
    <source>
        <dbReference type="EMBL" id="MED6199590.1"/>
    </source>
</evidence>
<feature type="region of interest" description="Disordered" evidence="1">
    <location>
        <begin position="1"/>
        <end position="37"/>
    </location>
</feature>
<dbReference type="EMBL" id="JASCZI010212486">
    <property type="protein sequence ID" value="MED6199590.1"/>
    <property type="molecule type" value="Genomic_DNA"/>
</dbReference>
<keyword evidence="3" id="KW-1185">Reference proteome</keyword>